<dbReference type="GO" id="GO:0003861">
    <property type="term" value="F:3-isopropylmalate dehydratase activity"/>
    <property type="evidence" value="ECO:0007669"/>
    <property type="project" value="UniProtKB-EC"/>
</dbReference>
<evidence type="ECO:0000256" key="8">
    <source>
        <dbReference type="ARBA" id="ARBA00022430"/>
    </source>
</evidence>
<evidence type="ECO:0000259" key="21">
    <source>
        <dbReference type="Pfam" id="PF00694"/>
    </source>
</evidence>
<dbReference type="STRING" id="39966.A0A369JUX0"/>
<gene>
    <name evidence="22" type="primary">LEUA</name>
    <name evidence="22" type="ORF">Hypma_009550</name>
</gene>
<evidence type="ECO:0000256" key="15">
    <source>
        <dbReference type="ARBA" id="ARBA00023304"/>
    </source>
</evidence>
<comment type="similarity">
    <text evidence="5 18">Belongs to the aconitase/IPM isomerase family.</text>
</comment>
<dbReference type="InterPro" id="IPR001030">
    <property type="entry name" value="Acoase/IPM_deHydtase_lsu_aba"/>
</dbReference>
<dbReference type="FunCoup" id="A0A369JUX0">
    <property type="interactions" value="127"/>
</dbReference>
<reference evidence="22" key="1">
    <citation type="submission" date="2018-04" db="EMBL/GenBank/DDBJ databases">
        <title>Whole genome sequencing of Hypsizygus marmoreus.</title>
        <authorList>
            <person name="Choi I.-G."/>
            <person name="Min B."/>
            <person name="Kim J.-G."/>
            <person name="Kim S."/>
            <person name="Oh Y.-L."/>
            <person name="Kong W.-S."/>
            <person name="Park H."/>
            <person name="Jeong J."/>
            <person name="Song E.-S."/>
        </authorList>
    </citation>
    <scope>NUCLEOTIDE SEQUENCE [LARGE SCALE GENOMIC DNA]</scope>
    <source>
        <strain evidence="22">51987-8</strain>
    </source>
</reference>
<dbReference type="InterPro" id="IPR033940">
    <property type="entry name" value="IPMI_Swivel"/>
</dbReference>
<accession>A0A369JUX0</accession>
<dbReference type="OrthoDB" id="2279155at2759"/>
<evidence type="ECO:0000256" key="4">
    <source>
        <dbReference type="ARBA" id="ARBA00004729"/>
    </source>
</evidence>
<evidence type="ECO:0000256" key="10">
    <source>
        <dbReference type="ARBA" id="ARBA00022605"/>
    </source>
</evidence>
<keyword evidence="9" id="KW-0004">4Fe-4S</keyword>
<dbReference type="EC" id="4.2.1.33" evidence="6 18"/>
<evidence type="ECO:0000256" key="1">
    <source>
        <dbReference type="ARBA" id="ARBA00000491"/>
    </source>
</evidence>
<dbReference type="GO" id="GO:0051539">
    <property type="term" value="F:4 iron, 4 sulfur cluster binding"/>
    <property type="evidence" value="ECO:0007669"/>
    <property type="project" value="UniProtKB-KW"/>
</dbReference>
<comment type="caution">
    <text evidence="22">The sequence shown here is derived from an EMBL/GenBank/DDBJ whole genome shotgun (WGS) entry which is preliminary data.</text>
</comment>
<dbReference type="InterPro" id="IPR018136">
    <property type="entry name" value="Aconitase_4Fe-4S_BS"/>
</dbReference>
<dbReference type="HAMAP" id="MF_01031">
    <property type="entry name" value="LeuD_type1"/>
    <property type="match status" value="1"/>
</dbReference>
<dbReference type="InterPro" id="IPR015931">
    <property type="entry name" value="Acnase/IPM_dHydase_lsu_aba_1/3"/>
</dbReference>
<evidence type="ECO:0000256" key="11">
    <source>
        <dbReference type="ARBA" id="ARBA00022723"/>
    </source>
</evidence>
<keyword evidence="11" id="KW-0479">Metal-binding</keyword>
<evidence type="ECO:0000256" key="6">
    <source>
        <dbReference type="ARBA" id="ARBA00011998"/>
    </source>
</evidence>
<proteinExistence type="inferred from homology"/>
<dbReference type="FunFam" id="3.30.499.10:FF:000006">
    <property type="entry name" value="3-isopropylmalate dehydratase large subunit"/>
    <property type="match status" value="1"/>
</dbReference>
<keyword evidence="13" id="KW-0411">Iron-sulfur</keyword>
<dbReference type="Gene3D" id="3.30.499.10">
    <property type="entry name" value="Aconitase, domain 3"/>
    <property type="match status" value="2"/>
</dbReference>
<feature type="region of interest" description="Disordered" evidence="19">
    <location>
        <begin position="509"/>
        <end position="530"/>
    </location>
</feature>
<dbReference type="PANTHER" id="PTHR43822:SF9">
    <property type="entry name" value="3-ISOPROPYLMALATE DEHYDRATASE"/>
    <property type="match status" value="1"/>
</dbReference>
<comment type="pathway">
    <text evidence="4 18">Amino-acid biosynthesis; L-leucine biosynthesis; L-leucine from 3-methyl-2-oxobutanoate: step 2/4.</text>
</comment>
<dbReference type="NCBIfam" id="NF002458">
    <property type="entry name" value="PRK01641.1"/>
    <property type="match status" value="1"/>
</dbReference>
<evidence type="ECO:0000256" key="9">
    <source>
        <dbReference type="ARBA" id="ARBA00022485"/>
    </source>
</evidence>
<dbReference type="UniPathway" id="UPA00048">
    <property type="reaction ID" value="UER00071"/>
</dbReference>
<dbReference type="InterPro" id="IPR000573">
    <property type="entry name" value="AconitaseA/IPMdHydase_ssu_swvl"/>
</dbReference>
<evidence type="ECO:0000256" key="17">
    <source>
        <dbReference type="ARBA" id="ARBA00033368"/>
    </source>
</evidence>
<dbReference type="Proteomes" id="UP000076154">
    <property type="component" value="Unassembled WGS sequence"/>
</dbReference>
<dbReference type="CDD" id="cd01577">
    <property type="entry name" value="IPMI_Swivel"/>
    <property type="match status" value="1"/>
</dbReference>
<dbReference type="PROSITE" id="PS00450">
    <property type="entry name" value="ACONITASE_1"/>
    <property type="match status" value="1"/>
</dbReference>
<evidence type="ECO:0000256" key="12">
    <source>
        <dbReference type="ARBA" id="ARBA00023004"/>
    </source>
</evidence>
<comment type="catalytic activity">
    <reaction evidence="1 18">
        <text>(2R,3S)-3-isopropylmalate = (2S)-2-isopropylmalate</text>
        <dbReference type="Rhea" id="RHEA:32287"/>
        <dbReference type="ChEBI" id="CHEBI:1178"/>
        <dbReference type="ChEBI" id="CHEBI:35121"/>
        <dbReference type="EC" id="4.2.1.33"/>
    </reaction>
</comment>
<comment type="cofactor">
    <cofactor evidence="2">
        <name>[4Fe-4S] cluster</name>
        <dbReference type="ChEBI" id="CHEBI:49883"/>
    </cofactor>
</comment>
<dbReference type="InterPro" id="IPR033941">
    <property type="entry name" value="IPMI_cat"/>
</dbReference>
<dbReference type="AlphaFoldDB" id="A0A369JUX0"/>
<dbReference type="NCBIfam" id="NF009116">
    <property type="entry name" value="PRK12466.1"/>
    <property type="match status" value="1"/>
</dbReference>
<keyword evidence="12" id="KW-0408">Iron</keyword>
<dbReference type="InterPro" id="IPR004431">
    <property type="entry name" value="3-IsopropMal_deHydase_ssu"/>
</dbReference>
<dbReference type="SUPFAM" id="SSF52016">
    <property type="entry name" value="LeuD/IlvD-like"/>
    <property type="match status" value="1"/>
</dbReference>
<dbReference type="PANTHER" id="PTHR43822">
    <property type="entry name" value="HOMOACONITASE, MITOCHONDRIAL-RELATED"/>
    <property type="match status" value="1"/>
</dbReference>
<evidence type="ECO:0000256" key="18">
    <source>
        <dbReference type="PIRNR" id="PIRNR001418"/>
    </source>
</evidence>
<evidence type="ECO:0000256" key="19">
    <source>
        <dbReference type="SAM" id="MobiDB-lite"/>
    </source>
</evidence>
<dbReference type="CDD" id="cd01583">
    <property type="entry name" value="IPMI"/>
    <property type="match status" value="1"/>
</dbReference>
<dbReference type="FunFam" id="3.20.19.10:FF:000003">
    <property type="entry name" value="3-isopropylmalate dehydratase small subunit"/>
    <property type="match status" value="1"/>
</dbReference>
<dbReference type="HAMAP" id="MF_01026">
    <property type="entry name" value="LeuC_type1"/>
    <property type="match status" value="1"/>
</dbReference>
<comment type="function">
    <text evidence="3 18">Catalyzes the isomerization between 2-isopropylmalate and 3-isopropylmalate, via the formation of 2-isopropylmaleate.</text>
</comment>
<dbReference type="GO" id="GO:0046872">
    <property type="term" value="F:metal ion binding"/>
    <property type="evidence" value="ECO:0007669"/>
    <property type="project" value="UniProtKB-KW"/>
</dbReference>
<keyword evidence="14 18" id="KW-0456">Lyase</keyword>
<dbReference type="InterPro" id="IPR004430">
    <property type="entry name" value="3-IsopropMal_deHydase_lsu"/>
</dbReference>
<dbReference type="NCBIfam" id="NF004016">
    <property type="entry name" value="PRK05478.1"/>
    <property type="match status" value="1"/>
</dbReference>
<name>A0A369JUX0_HYPMA</name>
<evidence type="ECO:0000313" key="22">
    <source>
        <dbReference type="EMBL" id="RDB23144.1"/>
    </source>
</evidence>
<dbReference type="InterPro" id="IPR050067">
    <property type="entry name" value="IPM_dehydratase_rel_enz"/>
</dbReference>
<feature type="domain" description="Aconitase/3-isopropylmalate dehydratase large subunit alpha/beta/alpha" evidence="20">
    <location>
        <begin position="13"/>
        <end position="473"/>
    </location>
</feature>
<evidence type="ECO:0000256" key="14">
    <source>
        <dbReference type="ARBA" id="ARBA00023239"/>
    </source>
</evidence>
<dbReference type="InParanoid" id="A0A369JUX0"/>
<evidence type="ECO:0000256" key="3">
    <source>
        <dbReference type="ARBA" id="ARBA00002695"/>
    </source>
</evidence>
<dbReference type="GO" id="GO:0009098">
    <property type="term" value="P:L-leucine biosynthetic process"/>
    <property type="evidence" value="ECO:0007669"/>
    <property type="project" value="UniProtKB-UniPathway"/>
</dbReference>
<dbReference type="Pfam" id="PF00694">
    <property type="entry name" value="Aconitase_C"/>
    <property type="match status" value="1"/>
</dbReference>
<evidence type="ECO:0000313" key="23">
    <source>
        <dbReference type="Proteomes" id="UP000076154"/>
    </source>
</evidence>
<evidence type="ECO:0000256" key="16">
    <source>
        <dbReference type="ARBA" id="ARBA00031631"/>
    </source>
</evidence>
<evidence type="ECO:0000256" key="7">
    <source>
        <dbReference type="ARBA" id="ARBA00014371"/>
    </source>
</evidence>
<dbReference type="PIRSF" id="PIRSF001418">
    <property type="entry name" value="ACN"/>
    <property type="match status" value="1"/>
</dbReference>
<keyword evidence="10 18" id="KW-0028">Amino-acid biosynthesis</keyword>
<evidence type="ECO:0000256" key="13">
    <source>
        <dbReference type="ARBA" id="ARBA00023014"/>
    </source>
</evidence>
<feature type="compositionally biased region" description="Low complexity" evidence="19">
    <location>
        <begin position="509"/>
        <end position="523"/>
    </location>
</feature>
<dbReference type="NCBIfam" id="TIGR00171">
    <property type="entry name" value="leuD"/>
    <property type="match status" value="1"/>
</dbReference>
<organism evidence="22 23">
    <name type="scientific">Hypsizygus marmoreus</name>
    <name type="common">White beech mushroom</name>
    <name type="synonym">Agaricus marmoreus</name>
    <dbReference type="NCBI Taxonomy" id="39966"/>
    <lineage>
        <taxon>Eukaryota</taxon>
        <taxon>Fungi</taxon>
        <taxon>Dikarya</taxon>
        <taxon>Basidiomycota</taxon>
        <taxon>Agaricomycotina</taxon>
        <taxon>Agaricomycetes</taxon>
        <taxon>Agaricomycetidae</taxon>
        <taxon>Agaricales</taxon>
        <taxon>Tricholomatineae</taxon>
        <taxon>Lyophyllaceae</taxon>
        <taxon>Hypsizygus</taxon>
    </lineage>
</organism>
<dbReference type="Gene3D" id="3.20.19.10">
    <property type="entry name" value="Aconitase, domain 4"/>
    <property type="match status" value="1"/>
</dbReference>
<dbReference type="EMBL" id="LUEZ02000047">
    <property type="protein sequence ID" value="RDB23144.1"/>
    <property type="molecule type" value="Genomic_DNA"/>
</dbReference>
<dbReference type="GO" id="GO:0009316">
    <property type="term" value="C:3-isopropylmalate dehydratase complex"/>
    <property type="evidence" value="ECO:0007669"/>
    <property type="project" value="InterPro"/>
</dbReference>
<dbReference type="FunFam" id="3.30.499.10:FF:000007">
    <property type="entry name" value="3-isopropylmalate dehydratase large subunit"/>
    <property type="match status" value="1"/>
</dbReference>
<keyword evidence="8 18" id="KW-0432">Leucine biosynthesis</keyword>
<dbReference type="PRINTS" id="PR00415">
    <property type="entry name" value="ACONITASE"/>
</dbReference>
<dbReference type="Pfam" id="PF00330">
    <property type="entry name" value="Aconitase"/>
    <property type="match status" value="1"/>
</dbReference>
<dbReference type="NCBIfam" id="TIGR00170">
    <property type="entry name" value="leuC"/>
    <property type="match status" value="1"/>
</dbReference>
<dbReference type="InterPro" id="IPR015928">
    <property type="entry name" value="Aconitase/3IPM_dehydase_swvl"/>
</dbReference>
<dbReference type="InterPro" id="IPR012235">
    <property type="entry name" value="3-IsopropMal_deHydtase_ssu/lsu"/>
</dbReference>
<dbReference type="SUPFAM" id="SSF53732">
    <property type="entry name" value="Aconitase iron-sulfur domain"/>
    <property type="match status" value="1"/>
</dbReference>
<protein>
    <recommendedName>
        <fullName evidence="7 18">3-isopropylmalate dehydratase</fullName>
        <ecNumber evidence="6 18">4.2.1.33</ecNumber>
    </recommendedName>
    <alternativeName>
        <fullName evidence="16 18">Alpha-IPM isomerase</fullName>
    </alternativeName>
    <alternativeName>
        <fullName evidence="17 18">Isopropylmalate isomerase</fullName>
    </alternativeName>
</protein>
<dbReference type="PROSITE" id="PS01244">
    <property type="entry name" value="ACONITASE_2"/>
    <property type="match status" value="1"/>
</dbReference>
<keyword evidence="23" id="KW-1185">Reference proteome</keyword>
<keyword evidence="15 18" id="KW-0100">Branched-chain amino acid biosynthesis</keyword>
<evidence type="ECO:0000256" key="2">
    <source>
        <dbReference type="ARBA" id="ARBA00001966"/>
    </source>
</evidence>
<sequence length="757" mass="82137">MPAPVNAPRTLYDKIWDDHVVDVKEDGLALVYIDRHLVHEVTSPQAFEGLRNAGRPVRRPDCTLATVDHNVPTVSRKNFISVESFITEPDSRAQCAALEDNVKEFGLTYFGMKDRRQGIVHVIGPEQGFTLPGITCVCGDSHTSTHGAFGSLAFGIGTSEVEHVLATQTLLQKKSKNMRITVDGDLHEGVTSKDVILHIIGVIGTAGGTGCVIEYAGSVFRGFSMEARMSVCNMSIEAGARAGMVAPDDVTFEYLRNRPLAPKGEDWDRAVIYWRSLKTDEGAKFDIEVNITASDIIPTVTWGTSPQDVVPITGAVPDPSTMTDTVKRASAERSLAYMGLTANTPMQEIPIDKVFIGSCTNSRIEDLRSAVRIVLAAGPDAKVAPNVHAMIVPGSGLIKQHAEAEGLDVVFKRAGFDWREAGCSMCLGMNPDQLAPGERCASTSNRNFEGRQGAGGRTHLLSPAMAAAAALTGKLTDVRKFLGVAAEAQIAAGPKLKLTNELDFMIEPQASPAPAQPKPSSSTPLPPKEAPSSVEKFVVLKGIAAPVHIENIDTDMIIPKQFLKTLKRTGLADALFFTLRKDPHTGKDTDFILNRAPYDKARILVSTGKNFGCGSSREHAPWSLNDFGIRCVIAPSFADIFRNNAMQNGMLPVALSQEDCRALAEDAEAGLELEVDLEKEEVRRPNGKAPIPFVTDAFRRHCLLNGLDDIALTMQRGASIKEFEQRRSQQWPWLDGFGYQGAKIPVATAKSTKKLDW</sequence>
<dbReference type="InterPro" id="IPR036008">
    <property type="entry name" value="Aconitase_4Fe-4S_dom"/>
</dbReference>
<evidence type="ECO:0000259" key="20">
    <source>
        <dbReference type="Pfam" id="PF00330"/>
    </source>
</evidence>
<evidence type="ECO:0000256" key="5">
    <source>
        <dbReference type="ARBA" id="ARBA00007185"/>
    </source>
</evidence>
<feature type="domain" description="Aconitase A/isopropylmalate dehydratase small subunit swivel" evidence="21">
    <location>
        <begin position="535"/>
        <end position="657"/>
    </location>
</feature>